<proteinExistence type="predicted"/>
<evidence type="ECO:0000313" key="2">
    <source>
        <dbReference type="Proteomes" id="UP001152622"/>
    </source>
</evidence>
<comment type="caution">
    <text evidence="1">The sequence shown here is derived from an EMBL/GenBank/DDBJ whole genome shotgun (WGS) entry which is preliminary data.</text>
</comment>
<dbReference type="EMBL" id="JAINUF010000022">
    <property type="protein sequence ID" value="KAJ8333765.1"/>
    <property type="molecule type" value="Genomic_DNA"/>
</dbReference>
<dbReference type="OrthoDB" id="2384350at2759"/>
<name>A0A9Q1IAX7_SYNKA</name>
<sequence length="269" mass="29902">MKSKARRQFNFGKKGGKKQEDKKVQINIGLMCLQNGSLKPLRGKTLPLALDPQTTADDLLALAVKKMTDFNKDLQEGPYILLYPDGSEIIYIPGTQKPFLLKDYKVEMGKPYARLNLFICSKKDFEEADRDLSSESDTEVLITSRTTDEFNLADTLPYNPQHESTPTHKVGETIDCLGGPSPGSQVQEISDSEDVIPSTSGCVATKSTWYSKYTDLYAPVVIDDDEDFIATESRHAFPEATKEQTCITAPESLQIWRFPLTTKASAGSM</sequence>
<dbReference type="AlphaFoldDB" id="A0A9Q1IAX7"/>
<dbReference type="Proteomes" id="UP001152622">
    <property type="component" value="Chromosome 22"/>
</dbReference>
<keyword evidence="2" id="KW-1185">Reference proteome</keyword>
<gene>
    <name evidence="1" type="ORF">SKAU_G00410840</name>
</gene>
<reference evidence="1" key="1">
    <citation type="journal article" date="2023" name="Science">
        <title>Genome structures resolve the early diversification of teleost fishes.</title>
        <authorList>
            <person name="Parey E."/>
            <person name="Louis A."/>
            <person name="Montfort J."/>
            <person name="Bouchez O."/>
            <person name="Roques C."/>
            <person name="Iampietro C."/>
            <person name="Lluch J."/>
            <person name="Castinel A."/>
            <person name="Donnadieu C."/>
            <person name="Desvignes T."/>
            <person name="Floi Bucao C."/>
            <person name="Jouanno E."/>
            <person name="Wen M."/>
            <person name="Mejri S."/>
            <person name="Dirks R."/>
            <person name="Jansen H."/>
            <person name="Henkel C."/>
            <person name="Chen W.J."/>
            <person name="Zahm M."/>
            <person name="Cabau C."/>
            <person name="Klopp C."/>
            <person name="Thompson A.W."/>
            <person name="Robinson-Rechavi M."/>
            <person name="Braasch I."/>
            <person name="Lecointre G."/>
            <person name="Bobe J."/>
            <person name="Postlethwait J.H."/>
            <person name="Berthelot C."/>
            <person name="Roest Crollius H."/>
            <person name="Guiguen Y."/>
        </authorList>
    </citation>
    <scope>NUCLEOTIDE SEQUENCE</scope>
    <source>
        <strain evidence="1">WJC10195</strain>
    </source>
</reference>
<protein>
    <submittedName>
        <fullName evidence="1">Uncharacterized protein</fullName>
    </submittedName>
</protein>
<evidence type="ECO:0000313" key="1">
    <source>
        <dbReference type="EMBL" id="KAJ8333765.1"/>
    </source>
</evidence>
<accession>A0A9Q1IAX7</accession>
<organism evidence="1 2">
    <name type="scientific">Synaphobranchus kaupii</name>
    <name type="common">Kaup's arrowtooth eel</name>
    <dbReference type="NCBI Taxonomy" id="118154"/>
    <lineage>
        <taxon>Eukaryota</taxon>
        <taxon>Metazoa</taxon>
        <taxon>Chordata</taxon>
        <taxon>Craniata</taxon>
        <taxon>Vertebrata</taxon>
        <taxon>Euteleostomi</taxon>
        <taxon>Actinopterygii</taxon>
        <taxon>Neopterygii</taxon>
        <taxon>Teleostei</taxon>
        <taxon>Anguilliformes</taxon>
        <taxon>Synaphobranchidae</taxon>
        <taxon>Synaphobranchus</taxon>
    </lineage>
</organism>